<accession>A0A6A6RW48</accession>
<sequence length="259" mass="29351">MWAADLVRQVLRVRSQRSRQSVCIFRGTPAEYVVVSPPDFHGHWTAPCWDDRQTATTGFAVTTTTRRNRIEYGRVNVWSVAFSGQGCLPPWYGRPFSTIRSKRGLILWVQKRWTTVQRTSLLSFASGCSKSRAYCVQKQRLAPNVANVQKSSRIRYSLSVFSEQMSCTLREQSTSSLSSRYKYLIETQSSKQRTSVSRFASSQSPSGCPSTKKHAKPPNLRHSTTCLSCTHLPPYCPHCILRSQQSTAARSAYLQQVRT</sequence>
<evidence type="ECO:0000256" key="1">
    <source>
        <dbReference type="SAM" id="MobiDB-lite"/>
    </source>
</evidence>
<evidence type="ECO:0000313" key="3">
    <source>
        <dbReference type="Proteomes" id="UP000799753"/>
    </source>
</evidence>
<reference evidence="2" key="1">
    <citation type="journal article" date="2020" name="Stud. Mycol.">
        <title>101 Dothideomycetes genomes: a test case for predicting lifestyles and emergence of pathogens.</title>
        <authorList>
            <person name="Haridas S."/>
            <person name="Albert R."/>
            <person name="Binder M."/>
            <person name="Bloem J."/>
            <person name="Labutti K."/>
            <person name="Salamov A."/>
            <person name="Andreopoulos B."/>
            <person name="Baker S."/>
            <person name="Barry K."/>
            <person name="Bills G."/>
            <person name="Bluhm B."/>
            <person name="Cannon C."/>
            <person name="Castanera R."/>
            <person name="Culley D."/>
            <person name="Daum C."/>
            <person name="Ezra D."/>
            <person name="Gonzalez J."/>
            <person name="Henrissat B."/>
            <person name="Kuo A."/>
            <person name="Liang C."/>
            <person name="Lipzen A."/>
            <person name="Lutzoni F."/>
            <person name="Magnuson J."/>
            <person name="Mondo S."/>
            <person name="Nolan M."/>
            <person name="Ohm R."/>
            <person name="Pangilinan J."/>
            <person name="Park H.-J."/>
            <person name="Ramirez L."/>
            <person name="Alfaro M."/>
            <person name="Sun H."/>
            <person name="Tritt A."/>
            <person name="Yoshinaga Y."/>
            <person name="Zwiers L.-H."/>
            <person name="Turgeon B."/>
            <person name="Goodwin S."/>
            <person name="Spatafora J."/>
            <person name="Crous P."/>
            <person name="Grigoriev I."/>
        </authorList>
    </citation>
    <scope>NUCLEOTIDE SEQUENCE</scope>
    <source>
        <strain evidence="2">CBS 473.64</strain>
    </source>
</reference>
<organism evidence="2 3">
    <name type="scientific">Massarina eburnea CBS 473.64</name>
    <dbReference type="NCBI Taxonomy" id="1395130"/>
    <lineage>
        <taxon>Eukaryota</taxon>
        <taxon>Fungi</taxon>
        <taxon>Dikarya</taxon>
        <taxon>Ascomycota</taxon>
        <taxon>Pezizomycotina</taxon>
        <taxon>Dothideomycetes</taxon>
        <taxon>Pleosporomycetidae</taxon>
        <taxon>Pleosporales</taxon>
        <taxon>Massarineae</taxon>
        <taxon>Massarinaceae</taxon>
        <taxon>Massarina</taxon>
    </lineage>
</organism>
<feature type="compositionally biased region" description="Polar residues" evidence="1">
    <location>
        <begin position="194"/>
        <end position="209"/>
    </location>
</feature>
<protein>
    <submittedName>
        <fullName evidence="2">Uncharacterized protein</fullName>
    </submittedName>
</protein>
<dbReference type="AlphaFoldDB" id="A0A6A6RW48"/>
<gene>
    <name evidence="2" type="ORF">P280DRAFT_47568</name>
</gene>
<evidence type="ECO:0000313" key="2">
    <source>
        <dbReference type="EMBL" id="KAF2639756.1"/>
    </source>
</evidence>
<keyword evidence="3" id="KW-1185">Reference proteome</keyword>
<feature type="region of interest" description="Disordered" evidence="1">
    <location>
        <begin position="194"/>
        <end position="219"/>
    </location>
</feature>
<dbReference type="EMBL" id="MU006786">
    <property type="protein sequence ID" value="KAF2639756.1"/>
    <property type="molecule type" value="Genomic_DNA"/>
</dbReference>
<proteinExistence type="predicted"/>
<dbReference type="Proteomes" id="UP000799753">
    <property type="component" value="Unassembled WGS sequence"/>
</dbReference>
<name>A0A6A6RW48_9PLEO</name>